<gene>
    <name evidence="2" type="ORF">P8A18_11900</name>
</gene>
<dbReference type="Pfam" id="PF08592">
    <property type="entry name" value="Anthrone_oxy"/>
    <property type="match status" value="1"/>
</dbReference>
<evidence type="ECO:0000313" key="2">
    <source>
        <dbReference type="EMBL" id="WLQ34103.1"/>
    </source>
</evidence>
<evidence type="ECO:0000313" key="3">
    <source>
        <dbReference type="Proteomes" id="UP001239522"/>
    </source>
</evidence>
<keyword evidence="3" id="KW-1185">Reference proteome</keyword>
<keyword evidence="1" id="KW-0812">Transmembrane</keyword>
<feature type="transmembrane region" description="Helical" evidence="1">
    <location>
        <begin position="96"/>
        <end position="117"/>
    </location>
</feature>
<keyword evidence="1" id="KW-1133">Transmembrane helix</keyword>
<accession>A0ABY9HHU1</accession>
<reference evidence="2 3" key="1">
    <citation type="submission" date="2023-03" db="EMBL/GenBank/DDBJ databases">
        <title>Isolation and description of six Streptomyces strains from soil environments, able to metabolize different microbial glucans.</title>
        <authorList>
            <person name="Widen T."/>
            <person name="Larsbrink J."/>
        </authorList>
    </citation>
    <scope>NUCLEOTIDE SEQUENCE [LARGE SCALE GENOMIC DNA]</scope>
    <source>
        <strain evidence="2 3">Mut1</strain>
    </source>
</reference>
<dbReference type="EMBL" id="CP120997">
    <property type="protein sequence ID" value="WLQ34103.1"/>
    <property type="molecule type" value="Genomic_DNA"/>
</dbReference>
<dbReference type="Proteomes" id="UP001239522">
    <property type="component" value="Chromosome"/>
</dbReference>
<dbReference type="InterPro" id="IPR013901">
    <property type="entry name" value="Anthrone_oxy"/>
</dbReference>
<protein>
    <submittedName>
        <fullName evidence="2">DUF1772 domain-containing protein</fullName>
    </submittedName>
</protein>
<feature type="transmembrane region" description="Helical" evidence="1">
    <location>
        <begin position="65"/>
        <end position="84"/>
    </location>
</feature>
<keyword evidence="1" id="KW-0472">Membrane</keyword>
<evidence type="ECO:0000256" key="1">
    <source>
        <dbReference type="SAM" id="Phobius"/>
    </source>
</evidence>
<dbReference type="RefSeq" id="WP_306054015.1">
    <property type="nucleotide sequence ID" value="NZ_CP120997.1"/>
</dbReference>
<organism evidence="2 3">
    <name type="scientific">Streptomyces castrisilvae</name>
    <dbReference type="NCBI Taxonomy" id="3033811"/>
    <lineage>
        <taxon>Bacteria</taxon>
        <taxon>Bacillati</taxon>
        <taxon>Actinomycetota</taxon>
        <taxon>Actinomycetes</taxon>
        <taxon>Kitasatosporales</taxon>
        <taxon>Streptomycetaceae</taxon>
        <taxon>Streptomyces</taxon>
    </lineage>
</organism>
<proteinExistence type="predicted"/>
<feature type="transmembrane region" description="Helical" evidence="1">
    <location>
        <begin position="21"/>
        <end position="45"/>
    </location>
</feature>
<sequence>MTITNRPDRPTPASRRLVLGAAAVTTGLTAGTFYAFSCAVMPALGRSDDRTFIAVMRDINDVIENPVFFAGFFGALLLTAVAAWQHRRSPGPRGWIVAALVVYAVAFLLTSGVNVPLNNALADAGDPARLADPATVRDRFEDAWNAWNTVRALLCTAALALLLRAPYAGARRSGPAQEPAYLASAAGSRASR</sequence>
<name>A0ABY9HHU1_9ACTN</name>